<dbReference type="Pfam" id="PF11095">
    <property type="entry name" value="Gemin7"/>
    <property type="match status" value="1"/>
</dbReference>
<evidence type="ECO:0008006" key="3">
    <source>
        <dbReference type="Google" id="ProtNLM"/>
    </source>
</evidence>
<proteinExistence type="predicted"/>
<dbReference type="PANTHER" id="PTHR14679:SF1">
    <property type="entry name" value="GEM-ASSOCIATED PROTEIN 7"/>
    <property type="match status" value="1"/>
</dbReference>
<evidence type="ECO:0000313" key="2">
    <source>
        <dbReference type="Proteomes" id="UP000053268"/>
    </source>
</evidence>
<dbReference type="InterPro" id="IPR020338">
    <property type="entry name" value="SMN_gemin7"/>
</dbReference>
<name>A0A194PPJ4_PAPXU</name>
<dbReference type="AlphaFoldDB" id="A0A194PPJ4"/>
<reference evidence="1 2" key="1">
    <citation type="journal article" date="2015" name="Nat. Commun.">
        <title>Outbred genome sequencing and CRISPR/Cas9 gene editing in butterflies.</title>
        <authorList>
            <person name="Li X."/>
            <person name="Fan D."/>
            <person name="Zhang W."/>
            <person name="Liu G."/>
            <person name="Zhang L."/>
            <person name="Zhao L."/>
            <person name="Fang X."/>
            <person name="Chen L."/>
            <person name="Dong Y."/>
            <person name="Chen Y."/>
            <person name="Ding Y."/>
            <person name="Zhao R."/>
            <person name="Feng M."/>
            <person name="Zhu Y."/>
            <person name="Feng Y."/>
            <person name="Jiang X."/>
            <person name="Zhu D."/>
            <person name="Xiang H."/>
            <person name="Feng X."/>
            <person name="Li S."/>
            <person name="Wang J."/>
            <person name="Zhang G."/>
            <person name="Kronforst M.R."/>
            <person name="Wang W."/>
        </authorList>
    </citation>
    <scope>NUCLEOTIDE SEQUENCE [LARGE SCALE GENOMIC DNA]</scope>
    <source>
        <strain evidence="1">Ya'a_city_454_Px</strain>
        <tissue evidence="1">Whole body</tissue>
    </source>
</reference>
<keyword evidence="2" id="KW-1185">Reference proteome</keyword>
<accession>A0A194PPJ4</accession>
<organism evidence="1 2">
    <name type="scientific">Papilio xuthus</name>
    <name type="common">Asian swallowtail butterfly</name>
    <dbReference type="NCBI Taxonomy" id="66420"/>
    <lineage>
        <taxon>Eukaryota</taxon>
        <taxon>Metazoa</taxon>
        <taxon>Ecdysozoa</taxon>
        <taxon>Arthropoda</taxon>
        <taxon>Hexapoda</taxon>
        <taxon>Insecta</taxon>
        <taxon>Pterygota</taxon>
        <taxon>Neoptera</taxon>
        <taxon>Endopterygota</taxon>
        <taxon>Lepidoptera</taxon>
        <taxon>Glossata</taxon>
        <taxon>Ditrysia</taxon>
        <taxon>Papilionoidea</taxon>
        <taxon>Papilionidae</taxon>
        <taxon>Papilioninae</taxon>
        <taxon>Papilio</taxon>
    </lineage>
</organism>
<dbReference type="STRING" id="66420.A0A194PPJ4"/>
<dbReference type="Gene3D" id="2.30.30.100">
    <property type="match status" value="1"/>
</dbReference>
<evidence type="ECO:0000313" key="1">
    <source>
        <dbReference type="EMBL" id="KPI93055.1"/>
    </source>
</evidence>
<dbReference type="GO" id="GO:0034719">
    <property type="term" value="C:SMN-Sm protein complex"/>
    <property type="evidence" value="ECO:0007669"/>
    <property type="project" value="InterPro"/>
</dbReference>
<dbReference type="GO" id="GO:0000387">
    <property type="term" value="P:spliceosomal snRNP assembly"/>
    <property type="evidence" value="ECO:0007669"/>
    <property type="project" value="TreeGrafter"/>
</dbReference>
<dbReference type="PANTHER" id="PTHR14679">
    <property type="entry name" value="GEM-ASSOCIATED PROTEIN 7"/>
    <property type="match status" value="1"/>
</dbReference>
<sequence>MKSESNDDQLSSKQDARAKLRESFLKAVNSLHGESCSIFTYEQSKLTGTFSSWKPDGSEVLIHDMKTPANIVMTSALLRTPDILAIQFDNPVVLKI</sequence>
<gene>
    <name evidence="1" type="ORF">RR46_14276</name>
</gene>
<dbReference type="Proteomes" id="UP000053268">
    <property type="component" value="Unassembled WGS sequence"/>
</dbReference>
<dbReference type="EMBL" id="KQ459603">
    <property type="protein sequence ID" value="KPI93055.1"/>
    <property type="molecule type" value="Genomic_DNA"/>
</dbReference>
<protein>
    <recommendedName>
        <fullName evidence="3">Gem-associated protein 7</fullName>
    </recommendedName>
</protein>